<evidence type="ECO:0000256" key="1">
    <source>
        <dbReference type="SAM" id="SignalP"/>
    </source>
</evidence>
<evidence type="ECO:0000259" key="2">
    <source>
        <dbReference type="PROSITE" id="PS50234"/>
    </source>
</evidence>
<dbReference type="Proteomes" id="UP000645610">
    <property type="component" value="Unassembled WGS sequence"/>
</dbReference>
<dbReference type="PANTHER" id="PTHR10579">
    <property type="entry name" value="CALCIUM-ACTIVATED CHLORIDE CHANNEL REGULATOR"/>
    <property type="match status" value="1"/>
</dbReference>
<dbReference type="SUPFAM" id="SSF53300">
    <property type="entry name" value="vWA-like"/>
    <property type="match status" value="1"/>
</dbReference>
<keyword evidence="1" id="KW-0732">Signal</keyword>
<comment type="caution">
    <text evidence="3">The sequence shown here is derived from an EMBL/GenBank/DDBJ whole genome shotgun (WGS) entry which is preliminary data.</text>
</comment>
<feature type="chain" id="PRO_5037181815" evidence="1">
    <location>
        <begin position="22"/>
        <end position="678"/>
    </location>
</feature>
<dbReference type="AlphaFoldDB" id="A0A931FJJ0"/>
<organism evidence="3 4">
    <name type="scientific">Hymenobacter properus</name>
    <dbReference type="NCBI Taxonomy" id="2791026"/>
    <lineage>
        <taxon>Bacteria</taxon>
        <taxon>Pseudomonadati</taxon>
        <taxon>Bacteroidota</taxon>
        <taxon>Cytophagia</taxon>
        <taxon>Cytophagales</taxon>
        <taxon>Hymenobacteraceae</taxon>
        <taxon>Hymenobacter</taxon>
    </lineage>
</organism>
<gene>
    <name evidence="3" type="ORF">I2I01_15425</name>
</gene>
<dbReference type="InterPro" id="IPR022156">
    <property type="entry name" value="Uncharacterised_YfbK_N"/>
</dbReference>
<dbReference type="Pfam" id="PF13715">
    <property type="entry name" value="CarbopepD_reg_2"/>
    <property type="match status" value="1"/>
</dbReference>
<feature type="domain" description="VWFA" evidence="2">
    <location>
        <begin position="308"/>
        <end position="486"/>
    </location>
</feature>
<dbReference type="PANTHER" id="PTHR10579:SF43">
    <property type="entry name" value="ZINC FINGER (C3HC4-TYPE RING FINGER) FAMILY PROTEIN"/>
    <property type="match status" value="1"/>
</dbReference>
<accession>A0A931FJJ0</accession>
<dbReference type="SUPFAM" id="SSF49464">
    <property type="entry name" value="Carboxypeptidase regulatory domain-like"/>
    <property type="match status" value="1"/>
</dbReference>
<name>A0A931FJJ0_9BACT</name>
<dbReference type="Gene3D" id="2.60.40.1120">
    <property type="entry name" value="Carboxypeptidase-like, regulatory domain"/>
    <property type="match status" value="1"/>
</dbReference>
<dbReference type="RefSeq" id="WP_196287361.1">
    <property type="nucleotide sequence ID" value="NZ_JADQDP010000003.1"/>
</dbReference>
<dbReference type="EMBL" id="JADQDP010000003">
    <property type="protein sequence ID" value="MBF9143037.1"/>
    <property type="molecule type" value="Genomic_DNA"/>
</dbReference>
<proteinExistence type="predicted"/>
<dbReference type="Pfam" id="PF12034">
    <property type="entry name" value="YfbK_C"/>
    <property type="match status" value="1"/>
</dbReference>
<dbReference type="PROSITE" id="PS50234">
    <property type="entry name" value="VWFA"/>
    <property type="match status" value="1"/>
</dbReference>
<dbReference type="SMART" id="SM00327">
    <property type="entry name" value="VWA"/>
    <property type="match status" value="1"/>
</dbReference>
<dbReference type="InterPro" id="IPR021908">
    <property type="entry name" value="YfbK_C"/>
</dbReference>
<evidence type="ECO:0000313" key="4">
    <source>
        <dbReference type="Proteomes" id="UP000645610"/>
    </source>
</evidence>
<evidence type="ECO:0000313" key="3">
    <source>
        <dbReference type="EMBL" id="MBF9143037.1"/>
    </source>
</evidence>
<reference evidence="3 4" key="1">
    <citation type="submission" date="2020-11" db="EMBL/GenBank/DDBJ databases">
        <authorList>
            <person name="Kim M.K."/>
        </authorList>
    </citation>
    <scope>NUCLEOTIDE SEQUENCE [LARGE SCALE GENOMIC DNA]</scope>
    <source>
        <strain evidence="3 4">BT439</strain>
    </source>
</reference>
<dbReference type="Pfam" id="PF13519">
    <property type="entry name" value="VWA_2"/>
    <property type="match status" value="1"/>
</dbReference>
<protein>
    <submittedName>
        <fullName evidence="3">von Willebrand factor type A domain-containing protein</fullName>
    </submittedName>
</protein>
<dbReference type="InterPro" id="IPR008969">
    <property type="entry name" value="CarboxyPept-like_regulatory"/>
</dbReference>
<feature type="signal peptide" evidence="1">
    <location>
        <begin position="1"/>
        <end position="21"/>
    </location>
</feature>
<sequence length="678" mass="72311">MRNLLLLPLLAALLNALPVVAQSVALPVSPASQADARVVSGRVTDEANQPFPGVLVVVKGTTLSTQTDAKGNYSLRVPNAAKAVLRFAFVGYVTVEKPVGKLHTLNLRLQPDNRQLNEVVVTAYGIETKKEITGAAAQVLQGKVAGVQIQTAAPDDAKGKRVVIRGVGAPMANKSADYGYHLDAPSMPTLPARAEAGAGDTYAHVQENKFFEAKKDPLSTFSLDVDNASYTNVRRFLNEGQLPPRDAVRVEEMLNYFRYDYAAPPAASPDPVRISTELAACPWNPAHQLARIGIQAKKVETAKLPPANLVFLVDVSGSMSGPDRLPLVQAGLKLLVKQLRPQDHVALVAYAGAAGLVLPPTPGSQPQVILDAIDRLQAGGSTAGGAGLRLAYSTARQSFNKEGNNRVILATDGDFNVGESSDAAMEQLIVEQRESGVFLTVLGCGRGNLRDARMETLADKGNGNYAYLDNLDEAGRVLVAQFGGTLFTVAKDVKLQVEFNPARVANYRLVGYENRLLEAEDFNNDRKDAGELGAGHTVTALYEIVPVGSARPLVDDLKYQPSKPATVSMQQFITNDVLTVKLRYKEPQGSTSKLLAQPLTGPALAIEKASPDFRFAAAVAQFGMLLRQSEQGGTATWAATEQLANGARGTDADGYRAELVRLVRLAEGLSGSGTVGKR</sequence>
<dbReference type="InterPro" id="IPR051266">
    <property type="entry name" value="CLCR"/>
</dbReference>
<dbReference type="Gene3D" id="3.40.50.410">
    <property type="entry name" value="von Willebrand factor, type A domain"/>
    <property type="match status" value="1"/>
</dbReference>
<dbReference type="Pfam" id="PF12450">
    <property type="entry name" value="vWF_A"/>
    <property type="match status" value="1"/>
</dbReference>
<keyword evidence="4" id="KW-1185">Reference proteome</keyword>
<dbReference type="InterPro" id="IPR036465">
    <property type="entry name" value="vWFA_dom_sf"/>
</dbReference>
<dbReference type="CDD" id="cd01465">
    <property type="entry name" value="vWA_subgroup"/>
    <property type="match status" value="1"/>
</dbReference>
<dbReference type="InterPro" id="IPR002035">
    <property type="entry name" value="VWF_A"/>
</dbReference>